<evidence type="ECO:0000256" key="1">
    <source>
        <dbReference type="ARBA" id="ARBA00004651"/>
    </source>
</evidence>
<comment type="subcellular location">
    <subcellularLocation>
        <location evidence="1">Cell membrane</location>
        <topology evidence="1">Multi-pass membrane protein</topology>
    </subcellularLocation>
</comment>
<feature type="transmembrane region" description="Helical" evidence="7">
    <location>
        <begin position="357"/>
        <end position="377"/>
    </location>
</feature>
<keyword evidence="5 7" id="KW-1133">Transmembrane helix</keyword>
<dbReference type="AlphaFoldDB" id="A0A6J4UMX5"/>
<dbReference type="InterPro" id="IPR036259">
    <property type="entry name" value="MFS_trans_sf"/>
</dbReference>
<evidence type="ECO:0000256" key="4">
    <source>
        <dbReference type="ARBA" id="ARBA00022692"/>
    </source>
</evidence>
<dbReference type="Gene3D" id="1.20.1250.20">
    <property type="entry name" value="MFS general substrate transporter like domains"/>
    <property type="match status" value="1"/>
</dbReference>
<feature type="transmembrane region" description="Helical" evidence="7">
    <location>
        <begin position="211"/>
        <end position="232"/>
    </location>
</feature>
<protein>
    <recommendedName>
        <fullName evidence="8">Major facilitator superfamily (MFS) profile domain-containing protein</fullName>
    </recommendedName>
</protein>
<feature type="transmembrane region" description="Helical" evidence="7">
    <location>
        <begin position="316"/>
        <end position="336"/>
    </location>
</feature>
<dbReference type="EMBL" id="CADCWN010000024">
    <property type="protein sequence ID" value="CAA9551709.1"/>
    <property type="molecule type" value="Genomic_DNA"/>
</dbReference>
<keyword evidence="4 7" id="KW-0812">Transmembrane</keyword>
<dbReference type="PANTHER" id="PTHR23517">
    <property type="entry name" value="RESISTANCE PROTEIN MDTM, PUTATIVE-RELATED-RELATED"/>
    <property type="match status" value="1"/>
</dbReference>
<reference evidence="9" key="1">
    <citation type="submission" date="2020-02" db="EMBL/GenBank/DDBJ databases">
        <authorList>
            <person name="Meier V. D."/>
        </authorList>
    </citation>
    <scope>NUCLEOTIDE SEQUENCE</scope>
    <source>
        <strain evidence="9">AVDCRST_MAG18</strain>
    </source>
</reference>
<organism evidence="9">
    <name type="scientific">uncultured Thermomicrobiales bacterium</name>
    <dbReference type="NCBI Taxonomy" id="1645740"/>
    <lineage>
        <taxon>Bacteria</taxon>
        <taxon>Pseudomonadati</taxon>
        <taxon>Thermomicrobiota</taxon>
        <taxon>Thermomicrobia</taxon>
        <taxon>Thermomicrobiales</taxon>
        <taxon>environmental samples</taxon>
    </lineage>
</organism>
<evidence type="ECO:0000256" key="6">
    <source>
        <dbReference type="ARBA" id="ARBA00023136"/>
    </source>
</evidence>
<keyword evidence="2" id="KW-0813">Transport</keyword>
<feature type="transmembrane region" description="Helical" evidence="7">
    <location>
        <begin position="389"/>
        <end position="409"/>
    </location>
</feature>
<evidence type="ECO:0000259" key="8">
    <source>
        <dbReference type="PROSITE" id="PS50850"/>
    </source>
</evidence>
<dbReference type="PROSITE" id="PS50850">
    <property type="entry name" value="MFS"/>
    <property type="match status" value="1"/>
</dbReference>
<gene>
    <name evidence="9" type="ORF">AVDCRST_MAG18-373</name>
</gene>
<keyword evidence="6 7" id="KW-0472">Membrane</keyword>
<dbReference type="SUPFAM" id="SSF103473">
    <property type="entry name" value="MFS general substrate transporter"/>
    <property type="match status" value="1"/>
</dbReference>
<feature type="transmembrane region" description="Helical" evidence="7">
    <location>
        <begin position="244"/>
        <end position="264"/>
    </location>
</feature>
<feature type="domain" description="Major facilitator superfamily (MFS) profile" evidence="8">
    <location>
        <begin position="11"/>
        <end position="414"/>
    </location>
</feature>
<evidence type="ECO:0000256" key="7">
    <source>
        <dbReference type="SAM" id="Phobius"/>
    </source>
</evidence>
<feature type="transmembrane region" description="Helical" evidence="7">
    <location>
        <begin position="102"/>
        <end position="123"/>
    </location>
</feature>
<name>A0A6J4UMX5_9BACT</name>
<feature type="transmembrane region" description="Helical" evidence="7">
    <location>
        <begin position="135"/>
        <end position="154"/>
    </location>
</feature>
<evidence type="ECO:0000256" key="3">
    <source>
        <dbReference type="ARBA" id="ARBA00022475"/>
    </source>
</evidence>
<evidence type="ECO:0000256" key="2">
    <source>
        <dbReference type="ARBA" id="ARBA00022448"/>
    </source>
</evidence>
<dbReference type="Pfam" id="PF07690">
    <property type="entry name" value="MFS_1"/>
    <property type="match status" value="1"/>
</dbReference>
<dbReference type="GO" id="GO:0022857">
    <property type="term" value="F:transmembrane transporter activity"/>
    <property type="evidence" value="ECO:0007669"/>
    <property type="project" value="InterPro"/>
</dbReference>
<dbReference type="InterPro" id="IPR011701">
    <property type="entry name" value="MFS"/>
</dbReference>
<proteinExistence type="predicted"/>
<dbReference type="GO" id="GO:0005886">
    <property type="term" value="C:plasma membrane"/>
    <property type="evidence" value="ECO:0007669"/>
    <property type="project" value="UniProtKB-SubCell"/>
</dbReference>
<feature type="transmembrane region" description="Helical" evidence="7">
    <location>
        <begin position="12"/>
        <end position="35"/>
    </location>
</feature>
<feature type="transmembrane region" description="Helical" evidence="7">
    <location>
        <begin position="160"/>
        <end position="179"/>
    </location>
</feature>
<evidence type="ECO:0000256" key="5">
    <source>
        <dbReference type="ARBA" id="ARBA00022989"/>
    </source>
</evidence>
<evidence type="ECO:0000313" key="9">
    <source>
        <dbReference type="EMBL" id="CAA9551709.1"/>
    </source>
</evidence>
<feature type="transmembrane region" description="Helical" evidence="7">
    <location>
        <begin position="276"/>
        <end position="296"/>
    </location>
</feature>
<dbReference type="InterPro" id="IPR050171">
    <property type="entry name" value="MFS_Transporters"/>
</dbReference>
<dbReference type="PANTHER" id="PTHR23517:SF2">
    <property type="entry name" value="MULTIDRUG RESISTANCE PROTEIN MDTH"/>
    <property type="match status" value="1"/>
</dbReference>
<keyword evidence="3" id="KW-1003">Cell membrane</keyword>
<dbReference type="InterPro" id="IPR020846">
    <property type="entry name" value="MFS_dom"/>
</dbReference>
<accession>A0A6J4UMX5</accession>
<sequence length="428" mass="45863">MLRSFRSQSLTVQVLLINELTIYLSFAMLYPYLAIHFTRDLGFAAWMVGLILGIRTLSQQGLTIIGGSLADRLGPKPVIVAGLSLRTIGFGLFGLTDTFAGIMVAAILSGFAGALFSPALRAYLASETASGRAELFALSNVFGQTGNLTGPLLGVLLLRLSFQAVCLCAAGMFFLLMLLQLRYLPSRERLARGAAPSVWRDWEEVLRNRPFVLFSLAVVGYLVLYNQLYLGIPFEVQRLTGSETLVGFIYILPSLLTIGAQVWVTTRCRARWRPPVAIAGGLALMGLAFTPILLATPLLPIDTDGVGAAGALARRALNLSPVLLAIAFLAFGMMIAQPFSMEMIPILARERLLGTYFGFYSVASAIGVTIGNTVTGATFDVSRGNGPTILPWLVMIALGVTSGGAVALLDRRGQLQRKGQLAQVVVGT</sequence>